<protein>
    <recommendedName>
        <fullName evidence="2">Cellobiose dehydrogenase-like cytochrome domain-containing protein</fullName>
    </recommendedName>
</protein>
<dbReference type="CDD" id="cd09630">
    <property type="entry name" value="CDH_like_cytochrome"/>
    <property type="match status" value="1"/>
</dbReference>
<dbReference type="FunFam" id="2.60.40.1210:FF:000004">
    <property type="entry name" value="Cellobiose dehydrogenase"/>
    <property type="match status" value="1"/>
</dbReference>
<dbReference type="PANTHER" id="PTHR47190">
    <property type="entry name" value="DEHYDROGENASE, PUTATIVE-RELATED"/>
    <property type="match status" value="1"/>
</dbReference>
<accession>A0AAE8N4K2</accession>
<dbReference type="InterPro" id="IPR053208">
    <property type="entry name" value="GMC_Oxidoreductase_CD"/>
</dbReference>
<organism evidence="3 4">
    <name type="scientific">Cephalotrichum gorgonifer</name>
    <dbReference type="NCBI Taxonomy" id="2041049"/>
    <lineage>
        <taxon>Eukaryota</taxon>
        <taxon>Fungi</taxon>
        <taxon>Dikarya</taxon>
        <taxon>Ascomycota</taxon>
        <taxon>Pezizomycotina</taxon>
        <taxon>Sordariomycetes</taxon>
        <taxon>Hypocreomycetidae</taxon>
        <taxon>Microascales</taxon>
        <taxon>Microascaceae</taxon>
        <taxon>Cephalotrichum</taxon>
    </lineage>
</organism>
<dbReference type="AlphaFoldDB" id="A0AAE8N4K2"/>
<keyword evidence="1" id="KW-0732">Signal</keyword>
<feature type="domain" description="Cellobiose dehydrogenase-like cytochrome" evidence="2">
    <location>
        <begin position="34"/>
        <end position="224"/>
    </location>
</feature>
<evidence type="ECO:0000313" key="3">
    <source>
        <dbReference type="EMBL" id="SPO06266.1"/>
    </source>
</evidence>
<dbReference type="Gene3D" id="2.60.40.1210">
    <property type="entry name" value="Cellobiose dehydrogenase, cytochrome domain"/>
    <property type="match status" value="1"/>
</dbReference>
<comment type="caution">
    <text evidence="3">The sequence shown here is derived from an EMBL/GenBank/DDBJ whole genome shotgun (WGS) entry which is preliminary data.</text>
</comment>
<evidence type="ECO:0000313" key="4">
    <source>
        <dbReference type="Proteomes" id="UP001187682"/>
    </source>
</evidence>
<sequence length="244" mass="25878">MNSLRRLTASAVVLSTLFSTPCCAQYPDMVLGSYLDPATGANFTTWTAKPDSSGSGGVTFGVVLPADAAETDATEYIGYLSCASTSADRTGWCGIAHGGHMIQGLLLVAWPHKGQVLTSFRWATDYFMPGVYQGNSTITQISSSVNDTGYELIYRCENCFAWEDGEGYLGSMKSSSGELGFGYAQAADGPEDAGCPAGITLQYHTQGYSTWVGAVDGLTAPDYSALADGYRRSLCRVRGVKPQV</sequence>
<reference evidence="3" key="1">
    <citation type="submission" date="2018-03" db="EMBL/GenBank/DDBJ databases">
        <authorList>
            <person name="Guldener U."/>
        </authorList>
    </citation>
    <scope>NUCLEOTIDE SEQUENCE</scope>
</reference>
<dbReference type="SUPFAM" id="SSF49344">
    <property type="entry name" value="CBD9-like"/>
    <property type="match status" value="1"/>
</dbReference>
<feature type="signal peptide" evidence="1">
    <location>
        <begin position="1"/>
        <end position="24"/>
    </location>
</feature>
<feature type="chain" id="PRO_5042247648" description="Cellobiose dehydrogenase-like cytochrome domain-containing protein" evidence="1">
    <location>
        <begin position="25"/>
        <end position="244"/>
    </location>
</feature>
<evidence type="ECO:0000259" key="2">
    <source>
        <dbReference type="Pfam" id="PF16010"/>
    </source>
</evidence>
<keyword evidence="4" id="KW-1185">Reference proteome</keyword>
<dbReference type="EMBL" id="ONZQ02000015">
    <property type="protein sequence ID" value="SPO06266.1"/>
    <property type="molecule type" value="Genomic_DNA"/>
</dbReference>
<dbReference type="PANTHER" id="PTHR47190:SF1">
    <property type="entry name" value="GLUCOSE-METHANOL-CHOLINE OXIDOREDUCTASE N-TERMINAL DOMAIN-CONTAINING PROTEIN"/>
    <property type="match status" value="1"/>
</dbReference>
<dbReference type="InterPro" id="IPR015920">
    <property type="entry name" value="Cellobiose_DH-like_cyt"/>
</dbReference>
<evidence type="ECO:0000256" key="1">
    <source>
        <dbReference type="SAM" id="SignalP"/>
    </source>
</evidence>
<proteinExistence type="predicted"/>
<dbReference type="Proteomes" id="UP001187682">
    <property type="component" value="Unassembled WGS sequence"/>
</dbReference>
<gene>
    <name evidence="3" type="ORF">DNG_08955</name>
</gene>
<name>A0AAE8N4K2_9PEZI</name>
<dbReference type="Pfam" id="PF16010">
    <property type="entry name" value="CDH-cyt"/>
    <property type="match status" value="1"/>
</dbReference>